<evidence type="ECO:0000313" key="3">
    <source>
        <dbReference type="EMBL" id="RGW80810.1"/>
    </source>
</evidence>
<evidence type="ECO:0000313" key="2">
    <source>
        <dbReference type="EMBL" id="RGS48318.1"/>
    </source>
</evidence>
<protein>
    <submittedName>
        <fullName evidence="1">Uncharacterized protein</fullName>
    </submittedName>
</protein>
<dbReference type="EMBL" id="QRVN01000004">
    <property type="protein sequence ID" value="RGS48318.1"/>
    <property type="molecule type" value="Genomic_DNA"/>
</dbReference>
<evidence type="ECO:0000313" key="5">
    <source>
        <dbReference type="Proteomes" id="UP000285776"/>
    </source>
</evidence>
<dbReference type="Proteomes" id="UP000286113">
    <property type="component" value="Unassembled WGS sequence"/>
</dbReference>
<sequence>MKGLQDLGLPLNQETLKAADELEEQLIKEEILPAMSQDIEPLLSKIQRELVLVVEYKPGSPISVALSRKTNISEIINAKKLEIDPEVSHREGIHRTQKIEQKAPRTGILVHTPNGTTIHEKDAASTFTEAIKQAGILNVRSLGLKYCGVNIVSTTKDKKYGKSQREVTPGLYVLTHSNTKDKKKMLDKISVALNLGWKIEII</sequence>
<name>A0A3E5ED91_9BACT</name>
<dbReference type="AlphaFoldDB" id="A0A3E5ED91"/>
<accession>A0A3E5ED91</accession>
<evidence type="ECO:0000313" key="1">
    <source>
        <dbReference type="EMBL" id="RGS17392.1"/>
    </source>
</evidence>
<comment type="caution">
    <text evidence="1">The sequence shown here is derived from an EMBL/GenBank/DDBJ whole genome shotgun (WGS) entry which is preliminary data.</text>
</comment>
<gene>
    <name evidence="3" type="ORF">DWV53_05995</name>
    <name evidence="2" type="ORF">DWX90_03370</name>
    <name evidence="1" type="ORF">DWY11_04615</name>
</gene>
<dbReference type="EMBL" id="QSAV01000015">
    <property type="protein sequence ID" value="RGW80810.1"/>
    <property type="molecule type" value="Genomic_DNA"/>
</dbReference>
<evidence type="ECO:0000313" key="6">
    <source>
        <dbReference type="Proteomes" id="UP000286113"/>
    </source>
</evidence>
<dbReference type="Proteomes" id="UP000285776">
    <property type="component" value="Unassembled WGS sequence"/>
</dbReference>
<evidence type="ECO:0000313" key="4">
    <source>
        <dbReference type="Proteomes" id="UP000283872"/>
    </source>
</evidence>
<organism evidence="1 4">
    <name type="scientific">Segatella copri</name>
    <dbReference type="NCBI Taxonomy" id="165179"/>
    <lineage>
        <taxon>Bacteria</taxon>
        <taxon>Pseudomonadati</taxon>
        <taxon>Bacteroidota</taxon>
        <taxon>Bacteroidia</taxon>
        <taxon>Bacteroidales</taxon>
        <taxon>Prevotellaceae</taxon>
        <taxon>Segatella</taxon>
    </lineage>
</organism>
<dbReference type="EMBL" id="QRVA01000007">
    <property type="protein sequence ID" value="RGS17392.1"/>
    <property type="molecule type" value="Genomic_DNA"/>
</dbReference>
<reference evidence="4 5" key="1">
    <citation type="submission" date="2018-08" db="EMBL/GenBank/DDBJ databases">
        <title>A genome reference for cultivated species of the human gut microbiota.</title>
        <authorList>
            <person name="Zou Y."/>
            <person name="Xue W."/>
            <person name="Luo G."/>
        </authorList>
    </citation>
    <scope>NUCLEOTIDE SEQUENCE [LARGE SCALE GENOMIC DNA]</scope>
    <source>
        <strain evidence="3 5">AF10-17</strain>
        <strain evidence="2 6">AF22-1</strain>
        <strain evidence="1 4">AF24-12</strain>
    </source>
</reference>
<dbReference type="Proteomes" id="UP000283872">
    <property type="component" value="Unassembled WGS sequence"/>
</dbReference>
<proteinExistence type="predicted"/>